<reference evidence="8 9" key="1">
    <citation type="submission" date="2017-03" db="EMBL/GenBank/DDBJ databases">
        <title>Complete genome sequence of Candidatus 'Thiodictyon syntrophicum' sp. nov. strain Cad16T, a photolithoautotroph purple sulfur bacterium isolated from an alpine meromictic lake.</title>
        <authorList>
            <person name="Luedin S.M."/>
            <person name="Pothier J.F."/>
            <person name="Danza F."/>
            <person name="Storelli N."/>
            <person name="Wittwer M."/>
            <person name="Tonolla M."/>
        </authorList>
    </citation>
    <scope>NUCLEOTIDE SEQUENCE [LARGE SCALE GENOMIC DNA]</scope>
    <source>
        <strain evidence="8 9">Cad16T</strain>
    </source>
</reference>
<dbReference type="InterPro" id="IPR008271">
    <property type="entry name" value="Ser/Thr_kinase_AS"/>
</dbReference>
<dbReference type="GO" id="GO:0007165">
    <property type="term" value="P:signal transduction"/>
    <property type="evidence" value="ECO:0007669"/>
    <property type="project" value="InterPro"/>
</dbReference>
<dbReference type="Gene3D" id="3.40.50.11530">
    <property type="match status" value="1"/>
</dbReference>
<dbReference type="Pfam" id="PF00069">
    <property type="entry name" value="Pkinase"/>
    <property type="match status" value="1"/>
</dbReference>
<gene>
    <name evidence="8" type="ORF">THSYN_00600</name>
</gene>
<dbReference type="InterPro" id="IPR013568">
    <property type="entry name" value="SEFIR_dom"/>
</dbReference>
<dbReference type="PROSITE" id="PS00107">
    <property type="entry name" value="PROTEIN_KINASE_ATP"/>
    <property type="match status" value="1"/>
</dbReference>
<feature type="domain" description="Protein kinase" evidence="6">
    <location>
        <begin position="1018"/>
        <end position="1267"/>
    </location>
</feature>
<organism evidence="8 9">
    <name type="scientific">Candidatus Thiodictyon syntrophicum</name>
    <dbReference type="NCBI Taxonomy" id="1166950"/>
    <lineage>
        <taxon>Bacteria</taxon>
        <taxon>Pseudomonadati</taxon>
        <taxon>Pseudomonadota</taxon>
        <taxon>Gammaproteobacteria</taxon>
        <taxon>Chromatiales</taxon>
        <taxon>Chromatiaceae</taxon>
        <taxon>Thiodictyon</taxon>
    </lineage>
</organism>
<dbReference type="InterPro" id="IPR027417">
    <property type="entry name" value="P-loop_NTPase"/>
</dbReference>
<protein>
    <submittedName>
        <fullName evidence="8">Uncharacterized protein</fullName>
    </submittedName>
</protein>
<dbReference type="PROSITE" id="PS50011">
    <property type="entry name" value="PROTEIN_KINASE_DOM"/>
    <property type="match status" value="1"/>
</dbReference>
<evidence type="ECO:0000256" key="3">
    <source>
        <dbReference type="ARBA" id="ARBA00022777"/>
    </source>
</evidence>
<proteinExistence type="predicted"/>
<evidence type="ECO:0000256" key="5">
    <source>
        <dbReference type="PROSITE-ProRule" id="PRU10141"/>
    </source>
</evidence>
<evidence type="ECO:0000259" key="7">
    <source>
        <dbReference type="PROSITE" id="PS51534"/>
    </source>
</evidence>
<dbReference type="SMART" id="SM00220">
    <property type="entry name" value="S_TKc"/>
    <property type="match status" value="1"/>
</dbReference>
<dbReference type="InterPro" id="IPR011009">
    <property type="entry name" value="Kinase-like_dom_sf"/>
</dbReference>
<dbReference type="PROSITE" id="PS00108">
    <property type="entry name" value="PROTEIN_KINASE_ST"/>
    <property type="match status" value="1"/>
</dbReference>
<feature type="binding site" evidence="5">
    <location>
        <position position="1047"/>
    </location>
    <ligand>
        <name>ATP</name>
        <dbReference type="ChEBI" id="CHEBI:30616"/>
    </ligand>
</feature>
<dbReference type="Gene3D" id="3.30.200.20">
    <property type="entry name" value="Phosphorylase Kinase, domain 1"/>
    <property type="match status" value="1"/>
</dbReference>
<dbReference type="RefSeq" id="WP_100917425.1">
    <property type="nucleotide sequence ID" value="NZ_CP020370.1"/>
</dbReference>
<dbReference type="InterPro" id="IPR000157">
    <property type="entry name" value="TIR_dom"/>
</dbReference>
<dbReference type="CDD" id="cd14014">
    <property type="entry name" value="STKc_PknB_like"/>
    <property type="match status" value="1"/>
</dbReference>
<dbReference type="GO" id="GO:0005524">
    <property type="term" value="F:ATP binding"/>
    <property type="evidence" value="ECO:0007669"/>
    <property type="project" value="UniProtKB-UniRule"/>
</dbReference>
<dbReference type="GO" id="GO:0004674">
    <property type="term" value="F:protein serine/threonine kinase activity"/>
    <property type="evidence" value="ECO:0007669"/>
    <property type="project" value="TreeGrafter"/>
</dbReference>
<dbReference type="PROSITE" id="PS51534">
    <property type="entry name" value="SEFIR"/>
    <property type="match status" value="1"/>
</dbReference>
<dbReference type="EMBL" id="CP020370">
    <property type="protein sequence ID" value="AUB79605.1"/>
    <property type="molecule type" value="Genomic_DNA"/>
</dbReference>
<evidence type="ECO:0000259" key="6">
    <source>
        <dbReference type="PROSITE" id="PS50011"/>
    </source>
</evidence>
<keyword evidence="1" id="KW-0808">Transferase</keyword>
<dbReference type="Gene3D" id="1.10.510.10">
    <property type="entry name" value="Transferase(Phosphotransferase) domain 1"/>
    <property type="match status" value="1"/>
</dbReference>
<name>A0A2K8U251_9GAMM</name>
<evidence type="ECO:0000313" key="8">
    <source>
        <dbReference type="EMBL" id="AUB79605.1"/>
    </source>
</evidence>
<dbReference type="OrthoDB" id="5511829at2"/>
<dbReference type="PANTHER" id="PTHR43289">
    <property type="entry name" value="MITOGEN-ACTIVATED PROTEIN KINASE KINASE KINASE 20-RELATED"/>
    <property type="match status" value="1"/>
</dbReference>
<dbReference type="SUPFAM" id="SSF56112">
    <property type="entry name" value="Protein kinase-like (PK-like)"/>
    <property type="match status" value="1"/>
</dbReference>
<dbReference type="KEGG" id="tsy:THSYN_00600"/>
<dbReference type="Gene3D" id="3.40.50.300">
    <property type="entry name" value="P-loop containing nucleotide triphosphate hydrolases"/>
    <property type="match status" value="1"/>
</dbReference>
<dbReference type="InterPro" id="IPR017441">
    <property type="entry name" value="Protein_kinase_ATP_BS"/>
</dbReference>
<dbReference type="PANTHER" id="PTHR43289:SF6">
    <property type="entry name" value="SERINE_THREONINE-PROTEIN KINASE NEKL-3"/>
    <property type="match status" value="1"/>
</dbReference>
<accession>A0A2K8U251</accession>
<evidence type="ECO:0000256" key="2">
    <source>
        <dbReference type="ARBA" id="ARBA00022741"/>
    </source>
</evidence>
<evidence type="ECO:0000313" key="9">
    <source>
        <dbReference type="Proteomes" id="UP000232638"/>
    </source>
</evidence>
<keyword evidence="2 5" id="KW-0547">Nucleotide-binding</keyword>
<dbReference type="AlphaFoldDB" id="A0A2K8U251"/>
<evidence type="ECO:0000256" key="4">
    <source>
        <dbReference type="ARBA" id="ARBA00022840"/>
    </source>
</evidence>
<keyword evidence="3" id="KW-0418">Kinase</keyword>
<dbReference type="Proteomes" id="UP000232638">
    <property type="component" value="Chromosome"/>
</dbReference>
<evidence type="ECO:0000256" key="1">
    <source>
        <dbReference type="ARBA" id="ARBA00022679"/>
    </source>
</evidence>
<keyword evidence="4 5" id="KW-0067">ATP-binding</keyword>
<keyword evidence="9" id="KW-1185">Reference proteome</keyword>
<sequence>MPQTPEPADSWPGAAIPDDAQIRLARSAEGATLGLPRTEAEQYVAVRAETVEPFYLLLYAQRDEKDATALHQALATELGSRDCSWPARDWHRPDAGDPIEATRRAWLRDARFVLVLASPALIDDLKNRGLALETDRPLLILALGTVTDDQCRGTPLAGLPIFATQGADPWTARSGSGRKQWVRDAAAWLLAAIRRPERAPDPFARLRRPDWERFGDLPDGHYVHQHTEVPGAPAGRVAIELLRDWLADPQASVLCAVFGELGMGKTTLCQRLTRDLLRGRDAGESLPLPVYLDLRAVNTMEWDWSRGAPPLADMLEHIVAAAYDLGVDELRPSAADIARLAQQGGGLILCDGLSEVMNRLTPEQCRLFIERLWSVLPPMIWKPPPGLTPEQVQTWRRPPGVGRLLMTCRSHFFQTVQDQVNALSGQQRVPIGRADYLWATLLPFDARQVETYFRQVFAADPAQAERVIAILDQVHDLKELGSRPYNLRLIQDQVDELEQIRREGRRVSIADLYEGLVGQWTRRDDPKHRLNRDHKLLLMERLALRLWAGGEKHLGYQTLNDWLVAQIRTEPGWREVEYQSYLARDGGMEVLEEDLRNATFLVREGEDRFRFAHTSIQEFFLARALHRALVDDRLDDWALPRPNYETLDFLGGLIAGRDTGACLAGLRRILAEYRPKVSELALAYDLHALAHGMPGIELTGFRIPGLEPRPADGRREVVRVDLQALDRSGVGLGGEADSERLSADPAQVEFLHDNERTAYIGLAGTLESMGRRRIFMSYAQFSDSHSQRVLALAQALRAQGIDVELDQFHQHELVDWPRWCLEQLRPERSDWVLMICSRLYRDRLDGRVDPRTGRGVFWEGALIDDEIYGAKENRRFVPVLLDDEPEESIPVMVRGWTFCRVRGLDSRDSGYERLYRLLTAQPEAVKAPLGPVTVLASAPAVPAPSERAGAVAVSKSRCPDPQSQSLSDVLAAARVRKQQLAREGKDTSGVDEQIVELKRHLRAGGLLRVGDDLLDGRYELVDTLGKGGFATIFKSYDHRLERWTAIKVLHGHHGDDKSRVERFFRGARKMGGLHHPGIVQVLDSGRGEEGHYFFVMEYLPGGDLRQAVLSGVVSPDRAADLILSVGRALTFAHGRRLIHRDIKPANIVLDAGGAPKLTDFDLVWAADTTGGTESGMMGTYVYAAPEMMQRPQDVDARADVYSLGMTAVFAFHGKDLPGNEVLRNTEAFIKRLAVPARVKKVLCRAVALEPSERYQSVDEFCGGLTEVCRLA</sequence>
<feature type="domain" description="SEFIR" evidence="7">
    <location>
        <begin position="771"/>
        <end position="910"/>
    </location>
</feature>
<dbReference type="InterPro" id="IPR000719">
    <property type="entry name" value="Prot_kinase_dom"/>
</dbReference>
<dbReference type="Pfam" id="PF13676">
    <property type="entry name" value="TIR_2"/>
    <property type="match status" value="1"/>
</dbReference>